<keyword evidence="4" id="KW-1185">Reference proteome</keyword>
<dbReference type="EMBL" id="JAGIOO010000001">
    <property type="protein sequence ID" value="MBP2472583.1"/>
    <property type="molecule type" value="Genomic_DNA"/>
</dbReference>
<dbReference type="Gene3D" id="3.30.530.20">
    <property type="match status" value="1"/>
</dbReference>
<dbReference type="CDD" id="cd07814">
    <property type="entry name" value="SRPBCC_CalC_Aha1-like"/>
    <property type="match status" value="1"/>
</dbReference>
<gene>
    <name evidence="3" type="ORF">JOF53_001455</name>
</gene>
<protein>
    <submittedName>
        <fullName evidence="3">Uncharacterized protein YndB with AHSA1/START domain</fullName>
    </submittedName>
</protein>
<dbReference type="Proteomes" id="UP001519363">
    <property type="component" value="Unassembled WGS sequence"/>
</dbReference>
<dbReference type="SUPFAM" id="SSF55961">
    <property type="entry name" value="Bet v1-like"/>
    <property type="match status" value="1"/>
</dbReference>
<sequence length="144" mass="15886">MTEMTGTRTIELTRLVPAPRARVYRAWTEAALFSRWFGTDPERTTLDARPGGRWRGVMVYEGQEMTFSGEFVDLAEPARVVLTLTDNPDGPHALATVELTEEGEGTRLRFTQSGELPKDGVQAATEGWEHFLAGLAEVVTATDS</sequence>
<comment type="caution">
    <text evidence="3">The sequence shown here is derived from an EMBL/GenBank/DDBJ whole genome shotgun (WGS) entry which is preliminary data.</text>
</comment>
<evidence type="ECO:0000313" key="4">
    <source>
        <dbReference type="Proteomes" id="UP001519363"/>
    </source>
</evidence>
<accession>A0ABS5A7L2</accession>
<evidence type="ECO:0000259" key="2">
    <source>
        <dbReference type="Pfam" id="PF08327"/>
    </source>
</evidence>
<organism evidence="3 4">
    <name type="scientific">Crossiella equi</name>
    <dbReference type="NCBI Taxonomy" id="130796"/>
    <lineage>
        <taxon>Bacteria</taxon>
        <taxon>Bacillati</taxon>
        <taxon>Actinomycetota</taxon>
        <taxon>Actinomycetes</taxon>
        <taxon>Pseudonocardiales</taxon>
        <taxon>Pseudonocardiaceae</taxon>
        <taxon>Crossiella</taxon>
    </lineage>
</organism>
<name>A0ABS5A7L2_9PSEU</name>
<dbReference type="InterPro" id="IPR013538">
    <property type="entry name" value="ASHA1/2-like_C"/>
</dbReference>
<reference evidence="3 4" key="1">
    <citation type="submission" date="2021-03" db="EMBL/GenBank/DDBJ databases">
        <title>Sequencing the genomes of 1000 actinobacteria strains.</title>
        <authorList>
            <person name="Klenk H.-P."/>
        </authorList>
    </citation>
    <scope>NUCLEOTIDE SEQUENCE [LARGE SCALE GENOMIC DNA]</scope>
    <source>
        <strain evidence="3 4">DSM 44580</strain>
    </source>
</reference>
<evidence type="ECO:0000256" key="1">
    <source>
        <dbReference type="ARBA" id="ARBA00006817"/>
    </source>
</evidence>
<proteinExistence type="inferred from homology"/>
<dbReference type="InterPro" id="IPR023393">
    <property type="entry name" value="START-like_dom_sf"/>
</dbReference>
<comment type="similarity">
    <text evidence="1">Belongs to the AHA1 family.</text>
</comment>
<feature type="domain" description="Activator of Hsp90 ATPase homologue 1/2-like C-terminal" evidence="2">
    <location>
        <begin position="18"/>
        <end position="139"/>
    </location>
</feature>
<dbReference type="Pfam" id="PF08327">
    <property type="entry name" value="AHSA1"/>
    <property type="match status" value="1"/>
</dbReference>
<evidence type="ECO:0000313" key="3">
    <source>
        <dbReference type="EMBL" id="MBP2472583.1"/>
    </source>
</evidence>
<dbReference type="RefSeq" id="WP_158103625.1">
    <property type="nucleotide sequence ID" value="NZ_JAGIOO010000001.1"/>
</dbReference>